<dbReference type="GO" id="GO:0004386">
    <property type="term" value="F:helicase activity"/>
    <property type="evidence" value="ECO:0007669"/>
    <property type="project" value="UniProtKB-KW"/>
</dbReference>
<proteinExistence type="predicted"/>
<evidence type="ECO:0000313" key="5">
    <source>
        <dbReference type="EMBL" id="SPD73773.1"/>
    </source>
</evidence>
<dbReference type="AlphaFoldDB" id="A0A445MWF9"/>
<keyword evidence="2" id="KW-0378">Hydrolase</keyword>
<gene>
    <name evidence="5" type="ORF">PITCH_A1960002</name>
</gene>
<evidence type="ECO:0000259" key="4">
    <source>
        <dbReference type="PROSITE" id="PS51206"/>
    </source>
</evidence>
<dbReference type="Gene3D" id="3.40.50.300">
    <property type="entry name" value="P-loop containing nucleotide triphosphate hydrolases"/>
    <property type="match status" value="1"/>
</dbReference>
<organism evidence="5">
    <name type="scientific">uncultured Desulfobacterium sp</name>
    <dbReference type="NCBI Taxonomy" id="201089"/>
    <lineage>
        <taxon>Bacteria</taxon>
        <taxon>Pseudomonadati</taxon>
        <taxon>Thermodesulfobacteriota</taxon>
        <taxon>Desulfobacteria</taxon>
        <taxon>Desulfobacterales</taxon>
        <taxon>Desulfobacteriaceae</taxon>
        <taxon>Desulfobacterium</taxon>
        <taxon>environmental samples</taxon>
    </lineage>
</organism>
<evidence type="ECO:0000256" key="1">
    <source>
        <dbReference type="ARBA" id="ARBA00022741"/>
    </source>
</evidence>
<dbReference type="PANTHER" id="PTHR35372:SF2">
    <property type="entry name" value="SF3 HELICASE DOMAIN-CONTAINING PROTEIN"/>
    <property type="match status" value="1"/>
</dbReference>
<dbReference type="InterPro" id="IPR006500">
    <property type="entry name" value="Helicase_put_C_phage/plasmid"/>
</dbReference>
<dbReference type="InterPro" id="IPR014015">
    <property type="entry name" value="Helicase_SF3_DNA-vir"/>
</dbReference>
<dbReference type="SUPFAM" id="SSF52540">
    <property type="entry name" value="P-loop containing nucleoside triphosphate hydrolases"/>
    <property type="match status" value="1"/>
</dbReference>
<dbReference type="InterPro" id="IPR045455">
    <property type="entry name" value="NrS-1_pol-like_helicase"/>
</dbReference>
<evidence type="ECO:0000256" key="3">
    <source>
        <dbReference type="ARBA" id="ARBA00022840"/>
    </source>
</evidence>
<keyword evidence="1" id="KW-0547">Nucleotide-binding</keyword>
<keyword evidence="3" id="KW-0067">ATP-binding</keyword>
<dbReference type="Pfam" id="PF19263">
    <property type="entry name" value="DUF5906"/>
    <property type="match status" value="1"/>
</dbReference>
<dbReference type="InterPro" id="IPR051620">
    <property type="entry name" value="ORF904-like_C"/>
</dbReference>
<evidence type="ECO:0000256" key="2">
    <source>
        <dbReference type="ARBA" id="ARBA00022801"/>
    </source>
</evidence>
<dbReference type="PANTHER" id="PTHR35372">
    <property type="entry name" value="ATP BINDING PROTEIN-RELATED"/>
    <property type="match status" value="1"/>
</dbReference>
<dbReference type="InterPro" id="IPR027417">
    <property type="entry name" value="P-loop_NTPase"/>
</dbReference>
<dbReference type="NCBIfam" id="TIGR01613">
    <property type="entry name" value="primase_Cterm"/>
    <property type="match status" value="1"/>
</dbReference>
<feature type="domain" description="SF3 helicase" evidence="4">
    <location>
        <begin position="1"/>
        <end position="152"/>
    </location>
</feature>
<dbReference type="PROSITE" id="PS51206">
    <property type="entry name" value="SF3_HELICASE_1"/>
    <property type="match status" value="1"/>
</dbReference>
<dbReference type="EMBL" id="OJIN01000108">
    <property type="protein sequence ID" value="SPD73773.1"/>
    <property type="molecule type" value="Genomic_DNA"/>
</dbReference>
<sequence>MLTCEAIGYSLLSECLFEKFFLLIGPGANGKSVLLDVLIHLLGKEQTAGVQPSQFGNRFQRAHLFGKLINVVTELSEGLEIPDGELKSIVSGEMTTVEFKHRDPFNIFPFATCWFASNHLPRTRDFSPAFFRRAIVIPFNRIFSETEQDERLKDKLREELTGILNLSLEAMKGVFLRGHFTKTASSEVVVKEWRIESDQVQQFAMECCRFGPGLKELSGSLYQAYTEWARQAGIKKVVNRNNFTARMNRLGAESSKGTGGARLLSGVCLEKEAA</sequence>
<name>A0A445MWF9_9BACT</name>
<reference evidence="5" key="1">
    <citation type="submission" date="2018-01" db="EMBL/GenBank/DDBJ databases">
        <authorList>
            <person name="Regsiter A."/>
            <person name="William W."/>
        </authorList>
    </citation>
    <scope>NUCLEOTIDE SEQUENCE</scope>
    <source>
        <strain evidence="5">TRIP AH-1</strain>
    </source>
</reference>
<accession>A0A445MWF9</accession>
<dbReference type="GO" id="GO:0016787">
    <property type="term" value="F:hydrolase activity"/>
    <property type="evidence" value="ECO:0007669"/>
    <property type="project" value="UniProtKB-KW"/>
</dbReference>
<protein>
    <recommendedName>
        <fullName evidence="4">SF3 helicase domain-containing protein</fullName>
    </recommendedName>
</protein>
<dbReference type="GO" id="GO:0005524">
    <property type="term" value="F:ATP binding"/>
    <property type="evidence" value="ECO:0007669"/>
    <property type="project" value="UniProtKB-KW"/>
</dbReference>